<protein>
    <recommendedName>
        <fullName evidence="2">Transcriptional regulator-like domain-containing protein</fullName>
    </recommendedName>
</protein>
<reference evidence="3" key="1">
    <citation type="submission" date="2020-12" db="EMBL/GenBank/DDBJ databases">
        <title>Bacterial taxonomy.</title>
        <authorList>
            <person name="Pan X."/>
        </authorList>
    </citation>
    <scope>NUCLEOTIDE SEQUENCE</scope>
    <source>
        <strain evidence="3">B2012</strain>
    </source>
</reference>
<keyword evidence="4" id="KW-1185">Reference proteome</keyword>
<evidence type="ECO:0000259" key="2">
    <source>
        <dbReference type="Pfam" id="PF20109"/>
    </source>
</evidence>
<evidence type="ECO:0000313" key="3">
    <source>
        <dbReference type="EMBL" id="MBJ3777881.1"/>
    </source>
</evidence>
<proteinExistence type="predicted"/>
<name>A0A934MJ45_9HYPH</name>
<dbReference type="EMBL" id="JAEKJA010000021">
    <property type="protein sequence ID" value="MBJ3777881.1"/>
    <property type="molecule type" value="Genomic_DNA"/>
</dbReference>
<organism evidence="3 4">
    <name type="scientific">Acuticoccus mangrovi</name>
    <dbReference type="NCBI Taxonomy" id="2796142"/>
    <lineage>
        <taxon>Bacteria</taxon>
        <taxon>Pseudomonadati</taxon>
        <taxon>Pseudomonadota</taxon>
        <taxon>Alphaproteobacteria</taxon>
        <taxon>Hyphomicrobiales</taxon>
        <taxon>Amorphaceae</taxon>
        <taxon>Acuticoccus</taxon>
    </lineage>
</organism>
<feature type="compositionally biased region" description="Basic and acidic residues" evidence="1">
    <location>
        <begin position="231"/>
        <end position="245"/>
    </location>
</feature>
<comment type="caution">
    <text evidence="3">The sequence shown here is derived from an EMBL/GenBank/DDBJ whole genome shotgun (WGS) entry which is preliminary data.</text>
</comment>
<feature type="domain" description="Transcriptional regulator-like" evidence="2">
    <location>
        <begin position="7"/>
        <end position="45"/>
    </location>
</feature>
<dbReference type="InterPro" id="IPR045465">
    <property type="entry name" value="Trans_reg_dom"/>
</dbReference>
<dbReference type="Pfam" id="PF20109">
    <property type="entry name" value="Trans_reg_dom"/>
    <property type="match status" value="1"/>
</dbReference>
<dbReference type="Proteomes" id="UP000609531">
    <property type="component" value="Unassembled WGS sequence"/>
</dbReference>
<dbReference type="AlphaFoldDB" id="A0A934MJ45"/>
<evidence type="ECO:0000313" key="4">
    <source>
        <dbReference type="Proteomes" id="UP000609531"/>
    </source>
</evidence>
<feature type="region of interest" description="Disordered" evidence="1">
    <location>
        <begin position="220"/>
        <end position="245"/>
    </location>
</feature>
<sequence>MDWGTPDWRDLDDYGYVEGWSEKRWRWEFLRRRDEYRRDFEEVAAPIRKSITWSQKHLIAHAVATGMVVPESELGVFTEEERGRLEEIAFEHPDMPGFSIDAPDPAKYGMYSLLNPAIGESQVIYVEFAEYDGFEFGFPEYDEHELTAVTFDRRMPLKKQLEKAREYLIGWADEDGEEDDAPPKRRRNRKVDRISALRAIDAKEQEPAITWKEMTEVLWPGQDKAPSRAQEAYERGCRLRDKPLS</sequence>
<accession>A0A934MJ45</accession>
<evidence type="ECO:0000256" key="1">
    <source>
        <dbReference type="SAM" id="MobiDB-lite"/>
    </source>
</evidence>
<gene>
    <name evidence="3" type="ORF">JCR33_19405</name>
</gene>